<evidence type="ECO:0000313" key="2">
    <source>
        <dbReference type="Proteomes" id="UP000092445"/>
    </source>
</evidence>
<dbReference type="AlphaFoldDB" id="A0A1B0A7K8"/>
<dbReference type="Proteomes" id="UP000092445">
    <property type="component" value="Unassembled WGS sequence"/>
</dbReference>
<dbReference type="VEuPathDB" id="VectorBase:GPAI036779"/>
<keyword evidence="2" id="KW-1185">Reference proteome</keyword>
<reference evidence="2" key="1">
    <citation type="submission" date="2014-03" db="EMBL/GenBank/DDBJ databases">
        <authorList>
            <person name="Aksoy S."/>
            <person name="Warren W."/>
            <person name="Wilson R.K."/>
        </authorList>
    </citation>
    <scope>NUCLEOTIDE SEQUENCE [LARGE SCALE GENOMIC DNA]</scope>
    <source>
        <strain evidence="2">IAEA</strain>
    </source>
</reference>
<accession>A0A1B0A7K8</accession>
<sequence>MNALPAWFARRMSYSWIINNSIVKKYFPELRILNMTNTVLRAVGNFVLSNHGRTPSGGYPTEDIATNMRRYIEFLNRMKYRHDVNLDHHAMPLRVVSVPRQANSANCGVFLLRNLEVYLNQNEDGWDPLTLPTVWCTALEARHTRMAIAAMLLELAGEEGRAHTNPTEAPGTSEPAEDVVLLTPKEKPIPVRAMSVVEQPRVIAEDYRQEPIALGVIKPRHPVEEIDSIEPTIGLLSEETPPSRLEFANNAEWVPLEEDDPLCQYLRKTMENKTRTKNLDREFNIMRQNILEERRRLRAANADANRMEAGGRRGRSLLIFIFLRTKRPFHYCTH</sequence>
<proteinExistence type="predicted"/>
<organism evidence="1 2">
    <name type="scientific">Glossina pallidipes</name>
    <name type="common">Tsetse fly</name>
    <dbReference type="NCBI Taxonomy" id="7398"/>
    <lineage>
        <taxon>Eukaryota</taxon>
        <taxon>Metazoa</taxon>
        <taxon>Ecdysozoa</taxon>
        <taxon>Arthropoda</taxon>
        <taxon>Hexapoda</taxon>
        <taxon>Insecta</taxon>
        <taxon>Pterygota</taxon>
        <taxon>Neoptera</taxon>
        <taxon>Endopterygota</taxon>
        <taxon>Diptera</taxon>
        <taxon>Brachycera</taxon>
        <taxon>Muscomorpha</taxon>
        <taxon>Hippoboscoidea</taxon>
        <taxon>Glossinidae</taxon>
        <taxon>Glossina</taxon>
    </lineage>
</organism>
<name>A0A1B0A7K8_GLOPL</name>
<evidence type="ECO:0008006" key="3">
    <source>
        <dbReference type="Google" id="ProtNLM"/>
    </source>
</evidence>
<dbReference type="EnsemblMetazoa" id="GPAI036779-RA">
    <property type="protein sequence ID" value="GPAI036779-PA"/>
    <property type="gene ID" value="GPAI036779"/>
</dbReference>
<evidence type="ECO:0000313" key="1">
    <source>
        <dbReference type="EnsemblMetazoa" id="GPAI036779-PA"/>
    </source>
</evidence>
<dbReference type="Gene3D" id="1.10.418.20">
    <property type="match status" value="1"/>
</dbReference>
<dbReference type="InterPro" id="IPR038765">
    <property type="entry name" value="Papain-like_cys_pep_sf"/>
</dbReference>
<dbReference type="SUPFAM" id="SSF54001">
    <property type="entry name" value="Cysteine proteinases"/>
    <property type="match status" value="1"/>
</dbReference>
<protein>
    <recommendedName>
        <fullName evidence="3">Ubiquitin-like protease family profile domain-containing protein</fullName>
    </recommendedName>
</protein>
<reference evidence="1" key="2">
    <citation type="submission" date="2020-05" db="UniProtKB">
        <authorList>
            <consortium name="EnsemblMetazoa"/>
        </authorList>
    </citation>
    <scope>IDENTIFICATION</scope>
    <source>
        <strain evidence="1">IAEA</strain>
    </source>
</reference>